<feature type="region of interest" description="Disordered" evidence="1">
    <location>
        <begin position="33"/>
        <end position="53"/>
    </location>
</feature>
<evidence type="ECO:0000313" key="3">
    <source>
        <dbReference type="Proteomes" id="UP001605036"/>
    </source>
</evidence>
<organism evidence="2 3">
    <name type="scientific">Riccia fluitans</name>
    <dbReference type="NCBI Taxonomy" id="41844"/>
    <lineage>
        <taxon>Eukaryota</taxon>
        <taxon>Viridiplantae</taxon>
        <taxon>Streptophyta</taxon>
        <taxon>Embryophyta</taxon>
        <taxon>Marchantiophyta</taxon>
        <taxon>Marchantiopsida</taxon>
        <taxon>Marchantiidae</taxon>
        <taxon>Marchantiales</taxon>
        <taxon>Ricciaceae</taxon>
        <taxon>Riccia</taxon>
    </lineage>
</organism>
<comment type="caution">
    <text evidence="2">The sequence shown here is derived from an EMBL/GenBank/DDBJ whole genome shotgun (WGS) entry which is preliminary data.</text>
</comment>
<gene>
    <name evidence="2" type="ORF">R1flu_001575</name>
</gene>
<evidence type="ECO:0000256" key="1">
    <source>
        <dbReference type="SAM" id="MobiDB-lite"/>
    </source>
</evidence>
<evidence type="ECO:0000313" key="2">
    <source>
        <dbReference type="EMBL" id="KAL2621370.1"/>
    </source>
</evidence>
<accession>A0ABD1Y3U7</accession>
<sequence>MGDLLWQPESQRFTTFTDSARLHLQGLENPVQQGITGPTGADSPPFGLQPGGPGSLHVYPLRIVGSPETGLLNAASTSADIPIGYPTLHPIPPSSSQQPRPYSGAEKGNTTGEKKVSFASPSSSNPADSFRGKETNHAWKSPNPRILCPNQTGSSSEETHPYLRNVNL</sequence>
<keyword evidence="3" id="KW-1185">Reference proteome</keyword>
<dbReference type="EMBL" id="JBHFFA010000006">
    <property type="protein sequence ID" value="KAL2621370.1"/>
    <property type="molecule type" value="Genomic_DNA"/>
</dbReference>
<protein>
    <submittedName>
        <fullName evidence="2">Uncharacterized protein</fullName>
    </submittedName>
</protein>
<proteinExistence type="predicted"/>
<dbReference type="AlphaFoldDB" id="A0ABD1Y3U7"/>
<feature type="compositionally biased region" description="Low complexity" evidence="1">
    <location>
        <begin position="94"/>
        <end position="103"/>
    </location>
</feature>
<name>A0ABD1Y3U7_9MARC</name>
<reference evidence="2 3" key="1">
    <citation type="submission" date="2024-09" db="EMBL/GenBank/DDBJ databases">
        <title>Chromosome-scale assembly of Riccia fluitans.</title>
        <authorList>
            <person name="Paukszto L."/>
            <person name="Sawicki J."/>
            <person name="Karawczyk K."/>
            <person name="Piernik-Szablinska J."/>
            <person name="Szczecinska M."/>
            <person name="Mazdziarz M."/>
        </authorList>
    </citation>
    <scope>NUCLEOTIDE SEQUENCE [LARGE SCALE GENOMIC DNA]</scope>
    <source>
        <strain evidence="2">Rf_01</strain>
        <tissue evidence="2">Aerial parts of the thallus</tissue>
    </source>
</reference>
<feature type="region of interest" description="Disordered" evidence="1">
    <location>
        <begin position="81"/>
        <end position="168"/>
    </location>
</feature>
<dbReference type="Proteomes" id="UP001605036">
    <property type="component" value="Unassembled WGS sequence"/>
</dbReference>